<dbReference type="Gene3D" id="2.60.40.10">
    <property type="entry name" value="Immunoglobulins"/>
    <property type="match status" value="1"/>
</dbReference>
<feature type="domain" description="Gram-positive cocci surface proteins LPxTG" evidence="8">
    <location>
        <begin position="1156"/>
        <end position="1189"/>
    </location>
</feature>
<accession>A0A3N2D954</accession>
<evidence type="ECO:0000259" key="7">
    <source>
        <dbReference type="PROSITE" id="PS50234"/>
    </source>
</evidence>
<dbReference type="OrthoDB" id="3584537at2"/>
<dbReference type="PROSITE" id="PS50234">
    <property type="entry name" value="VWFA"/>
    <property type="match status" value="1"/>
</dbReference>
<evidence type="ECO:0000256" key="1">
    <source>
        <dbReference type="ARBA" id="ARBA00022512"/>
    </source>
</evidence>
<dbReference type="CDD" id="cd00198">
    <property type="entry name" value="vWFA"/>
    <property type="match status" value="1"/>
</dbReference>
<dbReference type="InterPro" id="IPR019931">
    <property type="entry name" value="LPXTG_anchor"/>
</dbReference>
<evidence type="ECO:0000256" key="5">
    <source>
        <dbReference type="SAM" id="MobiDB-lite"/>
    </source>
</evidence>
<feature type="transmembrane region" description="Helical" evidence="6">
    <location>
        <begin position="1165"/>
        <end position="1184"/>
    </location>
</feature>
<dbReference type="InterPro" id="IPR002035">
    <property type="entry name" value="VWF_A"/>
</dbReference>
<keyword evidence="1" id="KW-0134">Cell wall</keyword>
<keyword evidence="6" id="KW-0472">Membrane</keyword>
<feature type="region of interest" description="Disordered" evidence="5">
    <location>
        <begin position="301"/>
        <end position="330"/>
    </location>
</feature>
<dbReference type="InterPro" id="IPR051172">
    <property type="entry name" value="Chlamydia_OmcB"/>
</dbReference>
<evidence type="ECO:0000313" key="10">
    <source>
        <dbReference type="Proteomes" id="UP000275356"/>
    </source>
</evidence>
<keyword evidence="2" id="KW-0964">Secreted</keyword>
<evidence type="ECO:0000256" key="3">
    <source>
        <dbReference type="ARBA" id="ARBA00022729"/>
    </source>
</evidence>
<name>A0A3N2D954_9MICO</name>
<keyword evidence="4" id="KW-0572">Peptidoglycan-anchor</keyword>
<evidence type="ECO:0000259" key="8">
    <source>
        <dbReference type="PROSITE" id="PS50847"/>
    </source>
</evidence>
<evidence type="ECO:0000256" key="4">
    <source>
        <dbReference type="ARBA" id="ARBA00023088"/>
    </source>
</evidence>
<dbReference type="PROSITE" id="PS50847">
    <property type="entry name" value="GRAM_POS_ANCHORING"/>
    <property type="match status" value="1"/>
</dbReference>
<dbReference type="RefSeq" id="WP_123738504.1">
    <property type="nucleotide sequence ID" value="NZ_RKHQ01000001.1"/>
</dbReference>
<keyword evidence="6" id="KW-0812">Transmembrane</keyword>
<organism evidence="9 10">
    <name type="scientific">Salana multivorans</name>
    <dbReference type="NCBI Taxonomy" id="120377"/>
    <lineage>
        <taxon>Bacteria</taxon>
        <taxon>Bacillati</taxon>
        <taxon>Actinomycetota</taxon>
        <taxon>Actinomycetes</taxon>
        <taxon>Micrococcales</taxon>
        <taxon>Beutenbergiaceae</taxon>
        <taxon>Salana</taxon>
    </lineage>
</organism>
<feature type="region of interest" description="Disordered" evidence="5">
    <location>
        <begin position="1125"/>
        <end position="1158"/>
    </location>
</feature>
<dbReference type="InterPro" id="IPR055354">
    <property type="entry name" value="DUF7507"/>
</dbReference>
<dbReference type="InterPro" id="IPR047589">
    <property type="entry name" value="DUF11_rpt"/>
</dbReference>
<protein>
    <submittedName>
        <fullName evidence="9">Putative repeat protein (TIGR01451 family)</fullName>
    </submittedName>
</protein>
<feature type="region of interest" description="Disordered" evidence="5">
    <location>
        <begin position="421"/>
        <end position="445"/>
    </location>
</feature>
<feature type="region of interest" description="Disordered" evidence="5">
    <location>
        <begin position="532"/>
        <end position="556"/>
    </location>
</feature>
<evidence type="ECO:0000256" key="2">
    <source>
        <dbReference type="ARBA" id="ARBA00022525"/>
    </source>
</evidence>
<dbReference type="NCBIfam" id="TIGR01451">
    <property type="entry name" value="B_ant_repeat"/>
    <property type="match status" value="8"/>
</dbReference>
<keyword evidence="10" id="KW-1185">Reference proteome</keyword>
<dbReference type="AlphaFoldDB" id="A0A3N2D954"/>
<dbReference type="Gene3D" id="3.40.50.410">
    <property type="entry name" value="von Willebrand factor, type A domain"/>
    <property type="match status" value="1"/>
</dbReference>
<feature type="region of interest" description="Disordered" evidence="5">
    <location>
        <begin position="762"/>
        <end position="795"/>
    </location>
</feature>
<sequence>MPDRCDLDLAISLDLSNSVADAQLEQAKAALTALAEDLQGYPVRLALHNFASDAPATADASNQALPLTALDAEGISLISSHVADLQRPASGAGGTNWDRAFAAVTSAPETYDALLLVTDGNPTQYGSPAQGPGSSTDVATINAAVTSANALKAAGTRVIPIGVNDNVTGAGLVEFRENISQVSGTVEGSDYYVGGFDALRQTLVQIVNQNCAEIDLQKSAQLAAGAYGYAGDTVEYSFAVTNTGAVTLGSVTLVDQLPGLSEITFGQWPAAAGVLAPGESVSATATYVLTSEDIARGYVENTASVTGTPPAGDPVADDDDETVPVNPSSSISLTKTGALSEGATGAAGDLVSYQFTVTNTGAVPLTSVSLTDEMPGLSEIEFGSWPSQPGTLAPGESVNATATYVLTATDVDAGLVDNIASVTGNPPSGPPVEDEDEDEQPLPQTPSIELVKTAALAADATGRVGDVVTYSFLVTNAGNVTLRDVTVTDQLPGLSAIVFGPWPAQQGVLAAGESVTATATYSLTQADVDAGRVDNTATTTGTPPQGPSVSDEDDETVTISPTPAIELVKTGNLAAGAAGVAGDRIEYAFTVTNVGNTTLTGVTIADELPGLSEIVFSQWPAQAGVLAPGESVEARATYALTQADVDAGVVNNHATSTGTPPSGPPVQDEDEDEQPLPQLPQLTLVKSGSLAEESTGVAGDLVEYTFEITNVGNVTLTAVDLTDELPGLSAITFGEWPSLERVLAPEESVVATATYTLTQADVDAGQVDNTASATGTPPSGPPVNDEDDETVPVPQGPRIDLIKTGALEQGAASGVGDQIRYSFTITNAGNVTLSGVELHDSLPGLSQIVFDAWPAEAGVLAPAESVTASATYTLTQADVDAGQVHNTATTTGNPPSGPPVDDEDEHEQPVPHVPAIDLVKTGALEAGATGTAGDLVIYTFLVTNTGNVTLDGIVLTDELPGLSAITFGEWPGAAGSLASGESVSATATYPLTQADVDAARVDNTATVTGLPPQGDPVSDVDDETVPVEAVSAIQIVKTGGLGSDATGKVGDLVTFTFTVTNTGSTTLRDVVITDELPGLTAITYGQWPLSPGTLAPGESVVATATYALTKEDINAGEVNNTATVTAVPPQGPNVTDDDTTRVEITPTPSPKATEPLPSTGAANTVGLALVALTALALGGTALRLRKARA</sequence>
<comment type="caution">
    <text evidence="9">The sequence shown here is derived from an EMBL/GenBank/DDBJ whole genome shotgun (WGS) entry which is preliminary data.</text>
</comment>
<feature type="compositionally biased region" description="Polar residues" evidence="5">
    <location>
        <begin position="767"/>
        <end position="777"/>
    </location>
</feature>
<feature type="compositionally biased region" description="Polar residues" evidence="5">
    <location>
        <begin position="885"/>
        <end position="894"/>
    </location>
</feature>
<reference evidence="9 10" key="1">
    <citation type="submission" date="2018-11" db="EMBL/GenBank/DDBJ databases">
        <title>Sequencing the genomes of 1000 actinobacteria strains.</title>
        <authorList>
            <person name="Klenk H.-P."/>
        </authorList>
    </citation>
    <scope>NUCLEOTIDE SEQUENCE [LARGE SCALE GENOMIC DNA]</scope>
    <source>
        <strain evidence="9 10">DSM 13521</strain>
    </source>
</reference>
<dbReference type="SUPFAM" id="SSF53300">
    <property type="entry name" value="vWA-like"/>
    <property type="match status" value="1"/>
</dbReference>
<proteinExistence type="predicted"/>
<gene>
    <name evidence="9" type="ORF">EDD28_0892</name>
</gene>
<feature type="region of interest" description="Disordered" evidence="5">
    <location>
        <begin position="885"/>
        <end position="908"/>
    </location>
</feature>
<dbReference type="Proteomes" id="UP000275356">
    <property type="component" value="Unassembled WGS sequence"/>
</dbReference>
<keyword evidence="6" id="KW-1133">Transmembrane helix</keyword>
<evidence type="ECO:0000256" key="6">
    <source>
        <dbReference type="SAM" id="Phobius"/>
    </source>
</evidence>
<dbReference type="InterPro" id="IPR036465">
    <property type="entry name" value="vWFA_dom_sf"/>
</dbReference>
<keyword evidence="3" id="KW-0732">Signal</keyword>
<feature type="region of interest" description="Disordered" evidence="5">
    <location>
        <begin position="651"/>
        <end position="675"/>
    </location>
</feature>
<dbReference type="Pfam" id="PF24346">
    <property type="entry name" value="DUF7507"/>
    <property type="match status" value="8"/>
</dbReference>
<dbReference type="GO" id="GO:0005975">
    <property type="term" value="P:carbohydrate metabolic process"/>
    <property type="evidence" value="ECO:0007669"/>
    <property type="project" value="UniProtKB-ARBA"/>
</dbReference>
<dbReference type="InterPro" id="IPR013783">
    <property type="entry name" value="Ig-like_fold"/>
</dbReference>
<dbReference type="PANTHER" id="PTHR34819">
    <property type="entry name" value="LARGE CYSTEINE-RICH PERIPLASMIC PROTEIN OMCB"/>
    <property type="match status" value="1"/>
</dbReference>
<feature type="domain" description="VWFA" evidence="7">
    <location>
        <begin position="8"/>
        <end position="207"/>
    </location>
</feature>
<evidence type="ECO:0000313" key="9">
    <source>
        <dbReference type="EMBL" id="ROR96309.1"/>
    </source>
</evidence>
<dbReference type="SMART" id="SM00327">
    <property type="entry name" value="VWA"/>
    <property type="match status" value="1"/>
</dbReference>
<dbReference type="EMBL" id="RKHQ01000001">
    <property type="protein sequence ID" value="ROR96309.1"/>
    <property type="molecule type" value="Genomic_DNA"/>
</dbReference>